<evidence type="ECO:0000256" key="2">
    <source>
        <dbReference type="SAM" id="Phobius"/>
    </source>
</evidence>
<keyword evidence="2" id="KW-0812">Transmembrane</keyword>
<dbReference type="EMBL" id="NHYE01000764">
    <property type="protein sequence ID" value="PPR03210.1"/>
    <property type="molecule type" value="Genomic_DNA"/>
</dbReference>
<sequence>MAFTDSNSERLRHPHQDPSLSESSMDSEDLLSEAPREEQQRGSHWPRMTGYRLLTLLLTAGFGLSKAKLSYEGYSTAPNTLDWLYGVVAFLILYWLGIYEKHALHNMPWMFEVDYVALLWRILTGRTPCKCGPHDLRFILPSDHLQHLAP</sequence>
<dbReference type="OrthoDB" id="3268450at2759"/>
<feature type="transmembrane region" description="Helical" evidence="2">
    <location>
        <begin position="51"/>
        <end position="71"/>
    </location>
</feature>
<keyword evidence="2" id="KW-1133">Transmembrane helix</keyword>
<feature type="transmembrane region" description="Helical" evidence="2">
    <location>
        <begin position="83"/>
        <end position="99"/>
    </location>
</feature>
<gene>
    <name evidence="3" type="ORF">CVT26_008058</name>
</gene>
<evidence type="ECO:0000313" key="3">
    <source>
        <dbReference type="EMBL" id="PPR03210.1"/>
    </source>
</evidence>
<protein>
    <submittedName>
        <fullName evidence="3">Uncharacterized protein</fullName>
    </submittedName>
</protein>
<proteinExistence type="predicted"/>
<feature type="region of interest" description="Disordered" evidence="1">
    <location>
        <begin position="1"/>
        <end position="44"/>
    </location>
</feature>
<name>A0A409YJN1_9AGAR</name>
<dbReference type="Proteomes" id="UP000284706">
    <property type="component" value="Unassembled WGS sequence"/>
</dbReference>
<dbReference type="InParanoid" id="A0A409YJN1"/>
<dbReference type="AlphaFoldDB" id="A0A409YJN1"/>
<reference evidence="3 4" key="1">
    <citation type="journal article" date="2018" name="Evol. Lett.">
        <title>Horizontal gene cluster transfer increased hallucinogenic mushroom diversity.</title>
        <authorList>
            <person name="Reynolds H.T."/>
            <person name="Vijayakumar V."/>
            <person name="Gluck-Thaler E."/>
            <person name="Korotkin H.B."/>
            <person name="Matheny P.B."/>
            <person name="Slot J.C."/>
        </authorList>
    </citation>
    <scope>NUCLEOTIDE SEQUENCE [LARGE SCALE GENOMIC DNA]</scope>
    <source>
        <strain evidence="3 4">SRW20</strain>
    </source>
</reference>
<accession>A0A409YJN1</accession>
<organism evidence="3 4">
    <name type="scientific">Gymnopilus dilepis</name>
    <dbReference type="NCBI Taxonomy" id="231916"/>
    <lineage>
        <taxon>Eukaryota</taxon>
        <taxon>Fungi</taxon>
        <taxon>Dikarya</taxon>
        <taxon>Basidiomycota</taxon>
        <taxon>Agaricomycotina</taxon>
        <taxon>Agaricomycetes</taxon>
        <taxon>Agaricomycetidae</taxon>
        <taxon>Agaricales</taxon>
        <taxon>Agaricineae</taxon>
        <taxon>Hymenogastraceae</taxon>
        <taxon>Gymnopilus</taxon>
    </lineage>
</organism>
<feature type="compositionally biased region" description="Basic and acidic residues" evidence="1">
    <location>
        <begin position="7"/>
        <end position="16"/>
    </location>
</feature>
<evidence type="ECO:0000256" key="1">
    <source>
        <dbReference type="SAM" id="MobiDB-lite"/>
    </source>
</evidence>
<comment type="caution">
    <text evidence="3">The sequence shown here is derived from an EMBL/GenBank/DDBJ whole genome shotgun (WGS) entry which is preliminary data.</text>
</comment>
<keyword evidence="4" id="KW-1185">Reference proteome</keyword>
<keyword evidence="2" id="KW-0472">Membrane</keyword>
<evidence type="ECO:0000313" key="4">
    <source>
        <dbReference type="Proteomes" id="UP000284706"/>
    </source>
</evidence>